<name>A0A540WRU3_9BACT</name>
<reference evidence="2 3" key="1">
    <citation type="submission" date="2019-06" db="EMBL/GenBank/DDBJ databases">
        <authorList>
            <person name="Livingstone P."/>
            <person name="Whitworth D."/>
        </authorList>
    </citation>
    <scope>NUCLEOTIDE SEQUENCE [LARGE SCALE GENOMIC DNA]</scope>
    <source>
        <strain evidence="2 3">AM401</strain>
    </source>
</reference>
<dbReference type="Proteomes" id="UP000315369">
    <property type="component" value="Unassembled WGS sequence"/>
</dbReference>
<proteinExistence type="predicted"/>
<dbReference type="InterPro" id="IPR028969">
    <property type="entry name" value="Imm52"/>
</dbReference>
<protein>
    <recommendedName>
        <fullName evidence="1">Immunity protein 52 domain-containing protein</fullName>
    </recommendedName>
</protein>
<dbReference type="OrthoDB" id="5521128at2"/>
<dbReference type="AlphaFoldDB" id="A0A540WRU3"/>
<evidence type="ECO:0000259" key="1">
    <source>
        <dbReference type="Pfam" id="PF15579"/>
    </source>
</evidence>
<organism evidence="2 3">
    <name type="scientific">Myxococcus llanfairpwllgwyngyllgogerychwyrndrobwllllantysiliogogogochensis</name>
    <dbReference type="NCBI Taxonomy" id="2590453"/>
    <lineage>
        <taxon>Bacteria</taxon>
        <taxon>Pseudomonadati</taxon>
        <taxon>Myxococcota</taxon>
        <taxon>Myxococcia</taxon>
        <taxon>Myxococcales</taxon>
        <taxon>Cystobacterineae</taxon>
        <taxon>Myxococcaceae</taxon>
        <taxon>Myxococcus</taxon>
    </lineage>
</organism>
<feature type="domain" description="Immunity protein 52" evidence="1">
    <location>
        <begin position="12"/>
        <end position="250"/>
    </location>
</feature>
<evidence type="ECO:0000313" key="3">
    <source>
        <dbReference type="Proteomes" id="UP000315369"/>
    </source>
</evidence>
<dbReference type="Pfam" id="PF15579">
    <property type="entry name" value="Imm52"/>
    <property type="match status" value="1"/>
</dbReference>
<sequence>MKGAMTKKGRVESYYAGAYWGPRKETPEECARRTADFLNFLEGCDPFLAEWYKPAKSLKEARKHPLMPPDSATLTELFRAGVNRADAGGIIERLGFSFWFDNGGPDGDVAELRIHCGSYSDAVPNSCVMTLPRKGQHAERLLTVQVLTEVVRGMVPSWGPDWAFATSYAYYQEHRKAASDPFSLGWVTYLSDRLGSVPPLPAPVRVESVGDKGTLIVLTPERFTASNQDHVALADRVRELLDRAGMLKPLQAQQ</sequence>
<dbReference type="EMBL" id="VIFM01000173">
    <property type="protein sequence ID" value="TQF11728.1"/>
    <property type="molecule type" value="Genomic_DNA"/>
</dbReference>
<comment type="caution">
    <text evidence="2">The sequence shown here is derived from an EMBL/GenBank/DDBJ whole genome shotgun (WGS) entry which is preliminary data.</text>
</comment>
<accession>A0A540WRU3</accession>
<keyword evidence="3" id="KW-1185">Reference proteome</keyword>
<gene>
    <name evidence="2" type="ORF">FJV41_32750</name>
</gene>
<evidence type="ECO:0000313" key="2">
    <source>
        <dbReference type="EMBL" id="TQF11728.1"/>
    </source>
</evidence>